<dbReference type="PANTHER" id="PTHR10648">
    <property type="entry name" value="SERINE/THREONINE-PROTEIN PHOSPHATASE PP2A 65 KDA REGULATORY SUBUNIT"/>
    <property type="match status" value="1"/>
</dbReference>
<dbReference type="KEGG" id="vde:111243973"/>
<dbReference type="InterPro" id="IPR021133">
    <property type="entry name" value="HEAT_type_2"/>
</dbReference>
<sequence length="627" mass="69977">MTALSALAREVGEHQLDEVDKRILELRKLPAKAVQLGVAATRSSLLPATTLSMADENERVVREYTKLLSQMIDEVGGQEHIDCLFDQLQQIINMAFMNISSEDREQVAQAIIALTESMRLEDVDRLLIPLIEELSQDYFLKKCLCAPLLPTAFTKSPAHRQRVHRIFIELCSDTADVVVQAASTVLPQMIEIVETVEQDLQDAVKRLVIDASIPSTRMNAVIAVVELLGKVSLDRKEQLIQNVLRSVVHDKADEVRVLLAAKMTRIQVNVGYPLMKSLVKFVAGHLEKGGTMVKVKAIENFPDFLRGFPSSEIPGLVVRFSNIKELAQCGDRPEKTESVRVALATALTHLANIIPAELYQSEYVPVIEELMSDDSAKVREALVSNIRPVVALIGQERFVSTFQDVVVEMASHSNWRVRQSVLNAISVMSFPSEVVGNLVSAMLKDECFELRSAAASQIRDIICKYPQSYMVDRLLRLLVDMANAKDKFTLRVTSLKALDCSMAVLPQRFIDETVYGLLKRLGRDKVANVRLNAAKCMATILLLPRPAEDQAVLMIAGQNEETRRAALLEHLKRLAKDKDFDVKRTASKKLGFMQGHTMMANSLAMSEMMVFSESFEVTRSSTEAIQD</sequence>
<dbReference type="OrthoDB" id="6498089at2759"/>
<evidence type="ECO:0000256" key="1">
    <source>
        <dbReference type="ARBA" id="ARBA00022737"/>
    </source>
</evidence>
<keyword evidence="1" id="KW-0677">Repeat</keyword>
<dbReference type="PROSITE" id="PS50077">
    <property type="entry name" value="HEAT_REPEAT"/>
    <property type="match status" value="1"/>
</dbReference>
<dbReference type="InterPro" id="IPR011989">
    <property type="entry name" value="ARM-like"/>
</dbReference>
<dbReference type="RefSeq" id="XP_022646181.1">
    <property type="nucleotide sequence ID" value="XM_022790446.1"/>
</dbReference>
<keyword evidence="4" id="KW-1185">Reference proteome</keyword>
<evidence type="ECO:0000313" key="4">
    <source>
        <dbReference type="Proteomes" id="UP000594260"/>
    </source>
</evidence>
<evidence type="ECO:0000313" key="3">
    <source>
        <dbReference type="EnsemblMetazoa" id="XP_022646181"/>
    </source>
</evidence>
<dbReference type="PANTHER" id="PTHR10648:SF4">
    <property type="entry name" value="PROTEIN PHOSPHATASE 2 (FORMERLY 2A), REGULATORY SUBUNIT A, BETA ISOFORM-RELATED"/>
    <property type="match status" value="1"/>
</dbReference>
<proteinExistence type="predicted"/>
<dbReference type="GO" id="GO:0005634">
    <property type="term" value="C:nucleus"/>
    <property type="evidence" value="ECO:0007669"/>
    <property type="project" value="TreeGrafter"/>
</dbReference>
<dbReference type="GO" id="GO:0000159">
    <property type="term" value="C:protein phosphatase type 2A complex"/>
    <property type="evidence" value="ECO:0007669"/>
    <property type="project" value="TreeGrafter"/>
</dbReference>
<name>A0A7M7J301_VARDE</name>
<organism evidence="3 4">
    <name type="scientific">Varroa destructor</name>
    <name type="common">Honeybee mite</name>
    <dbReference type="NCBI Taxonomy" id="109461"/>
    <lineage>
        <taxon>Eukaryota</taxon>
        <taxon>Metazoa</taxon>
        <taxon>Ecdysozoa</taxon>
        <taxon>Arthropoda</taxon>
        <taxon>Chelicerata</taxon>
        <taxon>Arachnida</taxon>
        <taxon>Acari</taxon>
        <taxon>Parasitiformes</taxon>
        <taxon>Mesostigmata</taxon>
        <taxon>Gamasina</taxon>
        <taxon>Dermanyssoidea</taxon>
        <taxon>Varroidae</taxon>
        <taxon>Varroa</taxon>
    </lineage>
</organism>
<dbReference type="EnsemblMetazoa" id="XM_022790446">
    <property type="protein sequence ID" value="XP_022646181"/>
    <property type="gene ID" value="LOC111243973"/>
</dbReference>
<dbReference type="Gene3D" id="1.25.10.10">
    <property type="entry name" value="Leucine-rich Repeat Variant"/>
    <property type="match status" value="1"/>
</dbReference>
<dbReference type="InParanoid" id="A0A7M7J301"/>
<dbReference type="AlphaFoldDB" id="A0A7M7J301"/>
<dbReference type="GeneID" id="111243973"/>
<dbReference type="InterPro" id="IPR051023">
    <property type="entry name" value="PP2A_Regulatory_Subunit_A"/>
</dbReference>
<accession>A0A7M7J301</accession>
<dbReference type="Proteomes" id="UP000594260">
    <property type="component" value="Unplaced"/>
</dbReference>
<dbReference type="SUPFAM" id="SSF48371">
    <property type="entry name" value="ARM repeat"/>
    <property type="match status" value="1"/>
</dbReference>
<dbReference type="GO" id="GO:0005829">
    <property type="term" value="C:cytosol"/>
    <property type="evidence" value="ECO:0007669"/>
    <property type="project" value="TreeGrafter"/>
</dbReference>
<protein>
    <submittedName>
        <fullName evidence="3">Uncharacterized protein</fullName>
    </submittedName>
</protein>
<feature type="repeat" description="HEAT" evidence="2">
    <location>
        <begin position="363"/>
        <end position="401"/>
    </location>
</feature>
<dbReference type="GO" id="GO:0019888">
    <property type="term" value="F:protein phosphatase regulator activity"/>
    <property type="evidence" value="ECO:0007669"/>
    <property type="project" value="TreeGrafter"/>
</dbReference>
<dbReference type="InterPro" id="IPR016024">
    <property type="entry name" value="ARM-type_fold"/>
</dbReference>
<evidence type="ECO:0000256" key="2">
    <source>
        <dbReference type="PROSITE-ProRule" id="PRU00103"/>
    </source>
</evidence>
<reference evidence="3" key="1">
    <citation type="submission" date="2021-01" db="UniProtKB">
        <authorList>
            <consortium name="EnsemblMetazoa"/>
        </authorList>
    </citation>
    <scope>IDENTIFICATION</scope>
</reference>